<feature type="transmembrane region" description="Helical" evidence="7">
    <location>
        <begin position="269"/>
        <end position="288"/>
    </location>
</feature>
<dbReference type="AlphaFoldDB" id="A0A6A7ZQB8"/>
<dbReference type="GO" id="GO:0005886">
    <property type="term" value="C:plasma membrane"/>
    <property type="evidence" value="ECO:0007669"/>
    <property type="project" value="UniProtKB-SubCell"/>
</dbReference>
<gene>
    <name evidence="8" type="ORF">GHK45_14055</name>
</gene>
<accession>A0A6A7ZQB8</accession>
<proteinExistence type="inferred from homology"/>
<dbReference type="GeneID" id="89572745"/>
<comment type="caution">
    <text evidence="8">The sequence shown here is derived from an EMBL/GenBank/DDBJ whole genome shotgun (WGS) entry which is preliminary data.</text>
</comment>
<comment type="subcellular location">
    <subcellularLocation>
        <location evidence="1">Cell membrane</location>
        <topology evidence="1">Multi-pass membrane protein</topology>
    </subcellularLocation>
</comment>
<dbReference type="PANTHER" id="PTHR30106:SF2">
    <property type="entry name" value="UPF0324 INNER MEMBRANE PROTEIN YEIH"/>
    <property type="match status" value="1"/>
</dbReference>
<keyword evidence="4 7" id="KW-0812">Transmembrane</keyword>
<dbReference type="Pfam" id="PF03601">
    <property type="entry name" value="Cons_hypoth698"/>
    <property type="match status" value="1"/>
</dbReference>
<organism evidence="8">
    <name type="scientific">Rhizobium meliloti</name>
    <name type="common">Ensifer meliloti</name>
    <name type="synonym">Sinorhizobium meliloti</name>
    <dbReference type="NCBI Taxonomy" id="382"/>
    <lineage>
        <taxon>Bacteria</taxon>
        <taxon>Pseudomonadati</taxon>
        <taxon>Pseudomonadota</taxon>
        <taxon>Alphaproteobacteria</taxon>
        <taxon>Hyphomicrobiales</taxon>
        <taxon>Rhizobiaceae</taxon>
        <taxon>Sinorhizobium/Ensifer group</taxon>
        <taxon>Sinorhizobium</taxon>
    </lineage>
</organism>
<feature type="transmembrane region" description="Helical" evidence="7">
    <location>
        <begin position="138"/>
        <end position="157"/>
    </location>
</feature>
<keyword evidence="5 7" id="KW-1133">Transmembrane helix</keyword>
<feature type="transmembrane region" description="Helical" evidence="7">
    <location>
        <begin position="235"/>
        <end position="257"/>
    </location>
</feature>
<name>A0A6A7ZQB8_RHIML</name>
<sequence>MSDRTEQVATSDIPRPTQNLRTRVVSYFPGLAVAVLIAISAQFLSEHYGAPATLMALLLGMSLNFLSESGARTVPGIHFASRAVLRFGVALLGARVSLEVLSDLSVSLLCLVTTALACTILFAIIVGKFAGMDWRLSLLTGGAVAICGASAAVALNAVLPPRQNSDRDLALTIVAITLLSTSAMVLYPVLASHLQFDAKESGVFIGGTIHDVAQVVGAGFAMSEETGQIATLVKIVRVGLLAPTIIAVSIMVTVLGAGAGQKPQKLGQVIPGFVLGFAFLAALKSMGFLPAAAGDVANDLSRWLLLTALGAVGLKTSLKEFASIRPSHVTLALLATAFLAAFIVVGLLWYRE</sequence>
<keyword evidence="3" id="KW-1003">Cell membrane</keyword>
<dbReference type="InterPro" id="IPR018383">
    <property type="entry name" value="UPF0324_pro"/>
</dbReference>
<comment type="similarity">
    <text evidence="2">Belongs to the UPF0324 family.</text>
</comment>
<reference evidence="8" key="1">
    <citation type="journal article" date="2013" name="Genome Biol.">
        <title>Comparative genomics of the core and accessory genomes of 48 Sinorhizobium strains comprising five genospecies.</title>
        <authorList>
            <person name="Sugawara M."/>
            <person name="Epstein B."/>
            <person name="Badgley B.D."/>
            <person name="Unno T."/>
            <person name="Xu L."/>
            <person name="Reese J."/>
            <person name="Gyaneshwar P."/>
            <person name="Denny R."/>
            <person name="Mudge J."/>
            <person name="Bharti A.K."/>
            <person name="Farmer A.D."/>
            <person name="May G.D."/>
            <person name="Woodward J.E."/>
            <person name="Medigue C."/>
            <person name="Vallenet D."/>
            <person name="Lajus A."/>
            <person name="Rouy Z."/>
            <person name="Martinez-Vaz B."/>
            <person name="Tiffin P."/>
            <person name="Young N.D."/>
            <person name="Sadowsky M.J."/>
        </authorList>
    </citation>
    <scope>NUCLEOTIDE SEQUENCE</scope>
    <source>
        <strain evidence="8">M30</strain>
    </source>
</reference>
<dbReference type="PANTHER" id="PTHR30106">
    <property type="entry name" value="INNER MEMBRANE PROTEIN YEIH-RELATED"/>
    <property type="match status" value="1"/>
</dbReference>
<evidence type="ECO:0000256" key="6">
    <source>
        <dbReference type="ARBA" id="ARBA00023136"/>
    </source>
</evidence>
<evidence type="ECO:0000256" key="4">
    <source>
        <dbReference type="ARBA" id="ARBA00022692"/>
    </source>
</evidence>
<keyword evidence="6 7" id="KW-0472">Membrane</keyword>
<feature type="transmembrane region" description="Helical" evidence="7">
    <location>
        <begin position="104"/>
        <end position="126"/>
    </location>
</feature>
<dbReference type="RefSeq" id="WP_017264086.1">
    <property type="nucleotide sequence ID" value="NZ_CP021830.1"/>
</dbReference>
<dbReference type="EMBL" id="WISP01000104">
    <property type="protein sequence ID" value="MQW04860.1"/>
    <property type="molecule type" value="Genomic_DNA"/>
</dbReference>
<evidence type="ECO:0000256" key="7">
    <source>
        <dbReference type="SAM" id="Phobius"/>
    </source>
</evidence>
<feature type="transmembrane region" description="Helical" evidence="7">
    <location>
        <begin position="50"/>
        <end position="67"/>
    </location>
</feature>
<protein>
    <submittedName>
        <fullName evidence="8">Putative sulfate exporter family transporter</fullName>
    </submittedName>
</protein>
<evidence type="ECO:0000313" key="8">
    <source>
        <dbReference type="EMBL" id="MQW04860.1"/>
    </source>
</evidence>
<feature type="transmembrane region" description="Helical" evidence="7">
    <location>
        <begin position="169"/>
        <end position="190"/>
    </location>
</feature>
<evidence type="ECO:0000256" key="5">
    <source>
        <dbReference type="ARBA" id="ARBA00022989"/>
    </source>
</evidence>
<evidence type="ECO:0000256" key="1">
    <source>
        <dbReference type="ARBA" id="ARBA00004651"/>
    </source>
</evidence>
<evidence type="ECO:0000256" key="2">
    <source>
        <dbReference type="ARBA" id="ARBA00007977"/>
    </source>
</evidence>
<feature type="transmembrane region" description="Helical" evidence="7">
    <location>
        <begin position="330"/>
        <end position="350"/>
    </location>
</feature>
<feature type="transmembrane region" description="Helical" evidence="7">
    <location>
        <begin position="24"/>
        <end position="44"/>
    </location>
</feature>
<evidence type="ECO:0000256" key="3">
    <source>
        <dbReference type="ARBA" id="ARBA00022475"/>
    </source>
</evidence>